<comment type="caution">
    <text evidence="1">The sequence shown here is derived from an EMBL/GenBank/DDBJ whole genome shotgun (WGS) entry which is preliminary data.</text>
</comment>
<dbReference type="EMBL" id="QYRT01000002">
    <property type="protein sequence ID" value="TIH40646.1"/>
    <property type="molecule type" value="Genomic_DNA"/>
</dbReference>
<accession>A0A4T2CDF3</accession>
<dbReference type="Gene3D" id="1.20.1270.360">
    <property type="match status" value="1"/>
</dbReference>
<protein>
    <recommendedName>
        <fullName evidence="3">Four-helix bundle copper-binding protein</fullName>
    </recommendedName>
</protein>
<dbReference type="Proteomes" id="UP000306192">
    <property type="component" value="Unassembled WGS sequence"/>
</dbReference>
<dbReference type="InterPro" id="IPR005560">
    <property type="entry name" value="Csp_YhjQ"/>
</dbReference>
<organism evidence="1 2">
    <name type="scientific">Subtercola vilae</name>
    <dbReference type="NCBI Taxonomy" id="2056433"/>
    <lineage>
        <taxon>Bacteria</taxon>
        <taxon>Bacillati</taxon>
        <taxon>Actinomycetota</taxon>
        <taxon>Actinomycetes</taxon>
        <taxon>Micrococcales</taxon>
        <taxon>Microbacteriaceae</taxon>
        <taxon>Subtercola</taxon>
    </lineage>
</organism>
<sequence>MNVESLLSIVLSVEIVNAREALWAQLSECIDACAIASEAATDCADECVRFDCDAGSRSVFLLTLDCMAICDAVATSLQHFTGAYPDVTRAIVTGCRSVVETCVWAGLNAHRPGAGHLFWIASCARVERACSKLLQALDTRFEST</sequence>
<dbReference type="AlphaFoldDB" id="A0A4T2CDF3"/>
<proteinExistence type="predicted"/>
<evidence type="ECO:0000313" key="1">
    <source>
        <dbReference type="EMBL" id="TIH40646.1"/>
    </source>
</evidence>
<evidence type="ECO:0008006" key="3">
    <source>
        <dbReference type="Google" id="ProtNLM"/>
    </source>
</evidence>
<gene>
    <name evidence="1" type="ORF">D4765_01285</name>
</gene>
<keyword evidence="2" id="KW-1185">Reference proteome</keyword>
<evidence type="ECO:0000313" key="2">
    <source>
        <dbReference type="Proteomes" id="UP000306192"/>
    </source>
</evidence>
<dbReference type="Pfam" id="PF03860">
    <property type="entry name" value="Csp"/>
    <property type="match status" value="1"/>
</dbReference>
<reference evidence="1 2" key="1">
    <citation type="journal article" date="2019" name="Microorganisms">
        <title>Systematic Affiliation and Genome Analysis of Subtercola vilae DB165(T) with Particular Emphasis on Cold Adaptation of an Isolate from a High-Altitude Cold Volcano Lake.</title>
        <authorList>
            <person name="Villalobos A.S."/>
            <person name="Wiese J."/>
            <person name="Imhoff J.F."/>
            <person name="Dorador C."/>
            <person name="Keller A."/>
            <person name="Hentschel U."/>
        </authorList>
    </citation>
    <scope>NUCLEOTIDE SEQUENCE [LARGE SCALE GENOMIC DNA]</scope>
    <source>
        <strain evidence="1 2">DB165</strain>
    </source>
</reference>
<name>A0A4T2CDF3_9MICO</name>